<proteinExistence type="predicted"/>
<keyword evidence="3" id="KW-0413">Isomerase</keyword>
<dbReference type="PANTHER" id="PTHR43684">
    <property type="match status" value="1"/>
</dbReference>
<dbReference type="EMBL" id="CAFBMO010000033">
    <property type="protein sequence ID" value="CAB4908091.1"/>
    <property type="molecule type" value="Genomic_DNA"/>
</dbReference>
<dbReference type="Pfam" id="PF00378">
    <property type="entry name" value="ECH_1"/>
    <property type="match status" value="1"/>
</dbReference>
<evidence type="ECO:0000313" key="5">
    <source>
        <dbReference type="EMBL" id="CAB4908091.1"/>
    </source>
</evidence>
<evidence type="ECO:0000256" key="3">
    <source>
        <dbReference type="ARBA" id="ARBA00023235"/>
    </source>
</evidence>
<dbReference type="GO" id="GO:0005777">
    <property type="term" value="C:peroxisome"/>
    <property type="evidence" value="ECO:0007669"/>
    <property type="project" value="UniProtKB-SubCell"/>
</dbReference>
<accession>A0A6J6I7P7</accession>
<dbReference type="SUPFAM" id="SSF52096">
    <property type="entry name" value="ClpP/crotonase"/>
    <property type="match status" value="1"/>
</dbReference>
<keyword evidence="2" id="KW-0576">Peroxisome</keyword>
<organism evidence="4">
    <name type="scientific">freshwater metagenome</name>
    <dbReference type="NCBI Taxonomy" id="449393"/>
    <lineage>
        <taxon>unclassified sequences</taxon>
        <taxon>metagenomes</taxon>
        <taxon>ecological metagenomes</taxon>
    </lineage>
</organism>
<dbReference type="GO" id="GO:0004165">
    <property type="term" value="F:delta(3)-delta(2)-enoyl-CoA isomerase activity"/>
    <property type="evidence" value="ECO:0007669"/>
    <property type="project" value="UniProtKB-ARBA"/>
</dbReference>
<dbReference type="AlphaFoldDB" id="A0A6J6I7P7"/>
<reference evidence="4" key="1">
    <citation type="submission" date="2020-05" db="EMBL/GenBank/DDBJ databases">
        <authorList>
            <person name="Chiriac C."/>
            <person name="Salcher M."/>
            <person name="Ghai R."/>
            <person name="Kavagutti S V."/>
        </authorList>
    </citation>
    <scope>NUCLEOTIDE SEQUENCE</scope>
</reference>
<gene>
    <name evidence="4" type="ORF">UFOPK1908_00436</name>
    <name evidence="5" type="ORF">UFOPK3576_00912</name>
</gene>
<dbReference type="InterPro" id="IPR001753">
    <property type="entry name" value="Enoyl-CoA_hydra/iso"/>
</dbReference>
<dbReference type="InterPro" id="IPR051053">
    <property type="entry name" value="ECH/Chromodomain_protein"/>
</dbReference>
<protein>
    <submittedName>
        <fullName evidence="4">Unannotated protein</fullName>
    </submittedName>
</protein>
<dbReference type="Gene3D" id="3.90.226.10">
    <property type="entry name" value="2-enoyl-CoA Hydratase, Chain A, domain 1"/>
    <property type="match status" value="1"/>
</dbReference>
<evidence type="ECO:0000256" key="1">
    <source>
        <dbReference type="ARBA" id="ARBA00004275"/>
    </source>
</evidence>
<dbReference type="PANTHER" id="PTHR43684:SF1">
    <property type="entry name" value="ENOYL-COA DELTA ISOMERASE 2"/>
    <property type="match status" value="1"/>
</dbReference>
<comment type="subcellular location">
    <subcellularLocation>
        <location evidence="1">Peroxisome</location>
    </subcellularLocation>
</comment>
<dbReference type="InterPro" id="IPR029045">
    <property type="entry name" value="ClpP/crotonase-like_dom_sf"/>
</dbReference>
<dbReference type="CDD" id="cd06558">
    <property type="entry name" value="crotonase-like"/>
    <property type="match status" value="1"/>
</dbReference>
<name>A0A6J6I7P7_9ZZZZ</name>
<evidence type="ECO:0000313" key="4">
    <source>
        <dbReference type="EMBL" id="CAB4616768.1"/>
    </source>
</evidence>
<dbReference type="EMBL" id="CAEZVB010000011">
    <property type="protein sequence ID" value="CAB4616768.1"/>
    <property type="molecule type" value="Genomic_DNA"/>
</dbReference>
<sequence length="252" mass="26677">MTSTERELLIDDVNGVRVLSLNRPDRLNAFTSSAYFGLAQALDDAAADESVQVILLKGEGRGYCAGVDLFALAEEDSELFSRGIKAVVLALASFPKPIVAAVHGAIVGFGATMLLHVDVVLTADDARWRFPFTELGTGPEAGSSFMLPKIVGERRAAELLMTSRWVSGKEAAELGLATDSVPADQVHSMGQLVAEKLTTLKGAALMETKALMRRGWAQEIAEAIDRETAVAGEIGRKLGGGGFAWSAKQGSV</sequence>
<evidence type="ECO:0000256" key="2">
    <source>
        <dbReference type="ARBA" id="ARBA00023140"/>
    </source>
</evidence>